<comment type="caution">
    <text evidence="24">The sequence shown here is derived from an EMBL/GenBank/DDBJ whole genome shotgun (WGS) entry which is preliminary data.</text>
</comment>
<dbReference type="PANTHER" id="PTHR45833:SF1">
    <property type="entry name" value="METHIONINE SYNTHASE"/>
    <property type="match status" value="1"/>
</dbReference>
<dbReference type="PROSITE" id="PS51337">
    <property type="entry name" value="B12_BINDING_NTER"/>
    <property type="match status" value="1"/>
</dbReference>
<dbReference type="Gene3D" id="1.10.1240.10">
    <property type="entry name" value="Methionine synthase domain"/>
    <property type="match status" value="1"/>
</dbReference>
<keyword evidence="12" id="KW-0949">S-adenosyl-L-methionine</keyword>
<feature type="domain" description="B12-binding N-terminal" evidence="23">
    <location>
        <begin position="591"/>
        <end position="685"/>
    </location>
</feature>
<keyword evidence="10" id="KW-0846">Cobalamin</keyword>
<feature type="binding site" evidence="19">
    <location>
        <position position="268"/>
    </location>
    <ligand>
        <name>Zn(2+)</name>
        <dbReference type="ChEBI" id="CHEBI:29105"/>
    </ligand>
</feature>
<dbReference type="GO" id="GO:0005829">
    <property type="term" value="C:cytosol"/>
    <property type="evidence" value="ECO:0007669"/>
    <property type="project" value="TreeGrafter"/>
</dbReference>
<dbReference type="InterPro" id="IPR006158">
    <property type="entry name" value="Cobalamin-bd"/>
</dbReference>
<feature type="domain" description="B12-binding" evidence="22">
    <location>
        <begin position="686"/>
        <end position="815"/>
    </location>
</feature>
<evidence type="ECO:0000256" key="14">
    <source>
        <dbReference type="ARBA" id="ARBA00022833"/>
    </source>
</evidence>
<dbReference type="GO" id="GO:0046653">
    <property type="term" value="P:tetrahydrofolate metabolic process"/>
    <property type="evidence" value="ECO:0007669"/>
    <property type="project" value="TreeGrafter"/>
</dbReference>
<dbReference type="GO" id="GO:0008705">
    <property type="term" value="F:methionine synthase activity"/>
    <property type="evidence" value="ECO:0007669"/>
    <property type="project" value="UniProtKB-EC"/>
</dbReference>
<dbReference type="SUPFAM" id="SSF51717">
    <property type="entry name" value="Dihydropteroate synthetase-like"/>
    <property type="match status" value="1"/>
</dbReference>
<sequence>MNRARRALASGDILIFDGATGTLLQQRGLPPGQSPELFGLDNPEAVKTSHQDYIRAGAHAVTSNTFGGSRFKLPPGTDVTALNRRMAEIAREAAGDQVLVAGSIGPTGKFVQPMGKLTLRDLVDAFAEQVRGLVQGGADLLIAETHFDLAEAKAMVLACHEVCDLPVAVSMTFEGAASLTGTPPLVFADTMRNLGVDVIGVNCGLGPAGMMEVVRQWLPRASMPFLVKPNAGLPRLEDGRTVFPMGPEEFAAETAKFVELGAKVLCGCCGTTPAHIAALARAVAGRPWQRPEADAASMAVTSRACTVAVGGGHPLAVIGERINPTGKPVLTAELQNGELAEAGRLAAEQTECGAAILDVNVGAPMVVEAEVLPRLVLDLIGRTNAPLCLDSNDIAALSAGLWTYPGSPLVNSISGEPGRMEALGPLCRQMGAPFILLPLEGRKLPVTAAERLAIVERLVDKALGMGIPKHLIMVDALALTVSSKSEAALACFETIRHCREAWGLPTCLGLSNISFGLPARELVNSTFLAMCMGSGLAAVIANPNSARLRETAFAAEVLLARDPQAGRFIASYAGWKPSGGAASGPAGGAGTGAPAASDGSAATLRQAVVKGDKAALPGMIEAALAAGRAASEILNGELIPGILEVGEKYERKEYFLPQLLLSAETMRLGFERLKPLLADAGDGMSAGRIVMATVEGDIHDIGKNIVCLMLANNGFDVVDLGKDVPAERIVDEALSRNADVIGLSALMTTTMVRMSDTVRLRDEKGCRARIMVGGAVVTEAFAASIGADGYSLDAVGAVREAARLVDSARGCQSLENC</sequence>
<accession>A0A7K3NMN2</accession>
<dbReference type="GO" id="GO:0032259">
    <property type="term" value="P:methylation"/>
    <property type="evidence" value="ECO:0007669"/>
    <property type="project" value="UniProtKB-KW"/>
</dbReference>
<dbReference type="InterPro" id="IPR000489">
    <property type="entry name" value="Pterin-binding_dom"/>
</dbReference>
<dbReference type="SUPFAM" id="SSF52242">
    <property type="entry name" value="Cobalamin (vitamin B12)-binding domain"/>
    <property type="match status" value="1"/>
</dbReference>
<dbReference type="InterPro" id="IPR011005">
    <property type="entry name" value="Dihydropteroate_synth-like_sf"/>
</dbReference>
<dbReference type="InterPro" id="IPR036724">
    <property type="entry name" value="Cobalamin-bd_sf"/>
</dbReference>
<evidence type="ECO:0000256" key="12">
    <source>
        <dbReference type="ARBA" id="ARBA00022691"/>
    </source>
</evidence>
<evidence type="ECO:0000256" key="18">
    <source>
        <dbReference type="ARBA" id="ARBA00031040"/>
    </source>
</evidence>
<dbReference type="PIRSF" id="PIRSF037472">
    <property type="entry name" value="DHPS_mtfrase"/>
    <property type="match status" value="1"/>
</dbReference>
<dbReference type="RefSeq" id="WP_163302499.1">
    <property type="nucleotide sequence ID" value="NZ_JAAGRQ010000048.1"/>
</dbReference>
<evidence type="ECO:0000256" key="11">
    <source>
        <dbReference type="ARBA" id="ARBA00022679"/>
    </source>
</evidence>
<dbReference type="Gene3D" id="3.40.50.280">
    <property type="entry name" value="Cobalamin-binding domain"/>
    <property type="match status" value="1"/>
</dbReference>
<feature type="domain" description="Pterin-binding" evidence="21">
    <location>
        <begin position="315"/>
        <end position="559"/>
    </location>
</feature>
<dbReference type="Proteomes" id="UP000469724">
    <property type="component" value="Unassembled WGS sequence"/>
</dbReference>
<organism evidence="24 25">
    <name type="scientific">Desulfolutivibrio sulfodismutans</name>
    <dbReference type="NCBI Taxonomy" id="63561"/>
    <lineage>
        <taxon>Bacteria</taxon>
        <taxon>Pseudomonadati</taxon>
        <taxon>Thermodesulfobacteriota</taxon>
        <taxon>Desulfovibrionia</taxon>
        <taxon>Desulfovibrionales</taxon>
        <taxon>Desulfovibrionaceae</taxon>
        <taxon>Desulfolutivibrio</taxon>
    </lineage>
</organism>
<dbReference type="InterPro" id="IPR036589">
    <property type="entry name" value="HCY_dom_sf"/>
</dbReference>
<keyword evidence="14 19" id="KW-0862">Zinc</keyword>
<dbReference type="EC" id="2.1.1.13" evidence="6"/>
<comment type="similarity">
    <text evidence="5">Belongs to the vitamin-B12 dependent methionine synthase family.</text>
</comment>
<keyword evidence="13 19" id="KW-0479">Metal-binding</keyword>
<protein>
    <recommendedName>
        <fullName evidence="7">Methionine synthase</fullName>
        <ecNumber evidence="6">2.1.1.13</ecNumber>
    </recommendedName>
    <alternativeName>
        <fullName evidence="18">5-methyltetrahydrofolate--homocysteine methyltransferase</fullName>
    </alternativeName>
</protein>
<evidence type="ECO:0000256" key="2">
    <source>
        <dbReference type="ARBA" id="ARBA00001947"/>
    </source>
</evidence>
<dbReference type="Gene3D" id="3.20.20.20">
    <property type="entry name" value="Dihydropteroate synthase-like"/>
    <property type="match status" value="1"/>
</dbReference>
<dbReference type="PROSITE" id="PS50972">
    <property type="entry name" value="PTERIN_BINDING"/>
    <property type="match status" value="1"/>
</dbReference>
<keyword evidence="11 19" id="KW-0808">Transferase</keyword>
<dbReference type="Pfam" id="PF02574">
    <property type="entry name" value="S-methyl_trans"/>
    <property type="match status" value="1"/>
</dbReference>
<dbReference type="SMART" id="SM01018">
    <property type="entry name" value="B12-binding_2"/>
    <property type="match status" value="1"/>
</dbReference>
<evidence type="ECO:0000256" key="9">
    <source>
        <dbReference type="ARBA" id="ARBA00022605"/>
    </source>
</evidence>
<dbReference type="GO" id="GO:0050667">
    <property type="term" value="P:homocysteine metabolic process"/>
    <property type="evidence" value="ECO:0007669"/>
    <property type="project" value="TreeGrafter"/>
</dbReference>
<dbReference type="UniPathway" id="UPA00051">
    <property type="reaction ID" value="UER00081"/>
</dbReference>
<evidence type="ECO:0000256" key="16">
    <source>
        <dbReference type="ARBA" id="ARBA00023285"/>
    </source>
</evidence>
<keyword evidence="8 19" id="KW-0489">Methyltransferase</keyword>
<evidence type="ECO:0000256" key="4">
    <source>
        <dbReference type="ARBA" id="ARBA00005178"/>
    </source>
</evidence>
<dbReference type="PANTHER" id="PTHR45833">
    <property type="entry name" value="METHIONINE SYNTHASE"/>
    <property type="match status" value="1"/>
</dbReference>
<dbReference type="PROSITE" id="PS50970">
    <property type="entry name" value="HCY"/>
    <property type="match status" value="1"/>
</dbReference>
<evidence type="ECO:0000256" key="8">
    <source>
        <dbReference type="ARBA" id="ARBA00022603"/>
    </source>
</evidence>
<keyword evidence="15" id="KW-0486">Methionine biosynthesis</keyword>
<evidence type="ECO:0000256" key="6">
    <source>
        <dbReference type="ARBA" id="ARBA00012032"/>
    </source>
</evidence>
<feature type="binding site" evidence="19">
    <location>
        <position position="269"/>
    </location>
    <ligand>
        <name>Zn(2+)</name>
        <dbReference type="ChEBI" id="CHEBI:29105"/>
    </ligand>
</feature>
<dbReference type="InterPro" id="IPR017215">
    <property type="entry name" value="MetH_bac"/>
</dbReference>
<dbReference type="GO" id="GO:0031419">
    <property type="term" value="F:cobalamin binding"/>
    <property type="evidence" value="ECO:0007669"/>
    <property type="project" value="UniProtKB-KW"/>
</dbReference>
<evidence type="ECO:0000256" key="3">
    <source>
        <dbReference type="ARBA" id="ARBA00001956"/>
    </source>
</evidence>
<keyword evidence="16" id="KW-0170">Cobalt</keyword>
<comment type="function">
    <text evidence="17">Catalyzes the transfer of a methyl group from methyl-cobalamin to homocysteine, yielding enzyme-bound cob(I)alamin and methionine. Subsequently, remethylates the cofactor using methyltetrahydrofolate.</text>
</comment>
<evidence type="ECO:0000256" key="17">
    <source>
        <dbReference type="ARBA" id="ARBA00025552"/>
    </source>
</evidence>
<comment type="cofactor">
    <cofactor evidence="2 19">
        <name>Zn(2+)</name>
        <dbReference type="ChEBI" id="CHEBI:29105"/>
    </cofactor>
</comment>
<dbReference type="InterPro" id="IPR050554">
    <property type="entry name" value="Met_Synthase/Corrinoid"/>
</dbReference>
<evidence type="ECO:0000259" key="21">
    <source>
        <dbReference type="PROSITE" id="PS50972"/>
    </source>
</evidence>
<reference evidence="24 25" key="1">
    <citation type="submission" date="2020-02" db="EMBL/GenBank/DDBJ databases">
        <title>Comparative genomics of sulfur disproportionating microorganisms.</title>
        <authorList>
            <person name="Ward L.M."/>
            <person name="Bertran E."/>
            <person name="Johnston D.T."/>
        </authorList>
    </citation>
    <scope>NUCLEOTIDE SEQUENCE [LARGE SCALE GENOMIC DNA]</scope>
    <source>
        <strain evidence="24 25">DSM 3696</strain>
    </source>
</reference>
<evidence type="ECO:0000256" key="19">
    <source>
        <dbReference type="PROSITE-ProRule" id="PRU00333"/>
    </source>
</evidence>
<evidence type="ECO:0000256" key="7">
    <source>
        <dbReference type="ARBA" id="ARBA00013998"/>
    </source>
</evidence>
<name>A0A7K3NMN2_9BACT</name>
<dbReference type="InterPro" id="IPR003726">
    <property type="entry name" value="HCY_dom"/>
</dbReference>
<dbReference type="SUPFAM" id="SSF82282">
    <property type="entry name" value="Homocysteine S-methyltransferase"/>
    <property type="match status" value="1"/>
</dbReference>
<proteinExistence type="inferred from homology"/>
<evidence type="ECO:0000256" key="13">
    <source>
        <dbReference type="ARBA" id="ARBA00022723"/>
    </source>
</evidence>
<dbReference type="InterPro" id="IPR003759">
    <property type="entry name" value="Cbl-bd_cap"/>
</dbReference>
<comment type="catalytic activity">
    <reaction evidence="1">
        <text>(6S)-5-methyl-5,6,7,8-tetrahydrofolate + L-homocysteine = (6S)-5,6,7,8-tetrahydrofolate + L-methionine</text>
        <dbReference type="Rhea" id="RHEA:11172"/>
        <dbReference type="ChEBI" id="CHEBI:18608"/>
        <dbReference type="ChEBI" id="CHEBI:57453"/>
        <dbReference type="ChEBI" id="CHEBI:57844"/>
        <dbReference type="ChEBI" id="CHEBI:58199"/>
        <dbReference type="EC" id="2.1.1.13"/>
    </reaction>
</comment>
<evidence type="ECO:0000256" key="15">
    <source>
        <dbReference type="ARBA" id="ARBA00023167"/>
    </source>
</evidence>
<feature type="domain" description="Hcy-binding" evidence="20">
    <location>
        <begin position="2"/>
        <end position="283"/>
    </location>
</feature>
<dbReference type="AlphaFoldDB" id="A0A7K3NMN2"/>
<evidence type="ECO:0000256" key="5">
    <source>
        <dbReference type="ARBA" id="ARBA00010398"/>
    </source>
</evidence>
<dbReference type="EMBL" id="JAAGRQ010000048">
    <property type="protein sequence ID" value="NDY57460.1"/>
    <property type="molecule type" value="Genomic_DNA"/>
</dbReference>
<evidence type="ECO:0000259" key="23">
    <source>
        <dbReference type="PROSITE" id="PS51337"/>
    </source>
</evidence>
<evidence type="ECO:0000313" key="25">
    <source>
        <dbReference type="Proteomes" id="UP000469724"/>
    </source>
</evidence>
<comment type="pathway">
    <text evidence="4">Amino-acid biosynthesis; L-methionine biosynthesis via de novo pathway; L-methionine from L-homocysteine (MetH route): step 1/1.</text>
</comment>
<dbReference type="Pfam" id="PF00809">
    <property type="entry name" value="Pterin_bind"/>
    <property type="match status" value="1"/>
</dbReference>
<dbReference type="PROSITE" id="PS51332">
    <property type="entry name" value="B12_BINDING"/>
    <property type="match status" value="1"/>
</dbReference>
<comment type="cofactor">
    <cofactor evidence="3">
        <name>methylcob(III)alamin</name>
        <dbReference type="ChEBI" id="CHEBI:28115"/>
    </cofactor>
</comment>
<feature type="binding site" evidence="19">
    <location>
        <position position="203"/>
    </location>
    <ligand>
        <name>Zn(2+)</name>
        <dbReference type="ChEBI" id="CHEBI:29105"/>
    </ligand>
</feature>
<evidence type="ECO:0000256" key="1">
    <source>
        <dbReference type="ARBA" id="ARBA00001700"/>
    </source>
</evidence>
<dbReference type="CDD" id="cd02070">
    <property type="entry name" value="corrinoid_protein_B12-BD"/>
    <property type="match status" value="1"/>
</dbReference>
<evidence type="ECO:0000259" key="20">
    <source>
        <dbReference type="PROSITE" id="PS50970"/>
    </source>
</evidence>
<evidence type="ECO:0000256" key="10">
    <source>
        <dbReference type="ARBA" id="ARBA00022628"/>
    </source>
</evidence>
<dbReference type="InterPro" id="IPR036594">
    <property type="entry name" value="Meth_synthase_dom"/>
</dbReference>
<evidence type="ECO:0000313" key="24">
    <source>
        <dbReference type="EMBL" id="NDY57460.1"/>
    </source>
</evidence>
<dbReference type="Pfam" id="PF02310">
    <property type="entry name" value="B12-binding"/>
    <property type="match status" value="1"/>
</dbReference>
<keyword evidence="9" id="KW-0028">Amino-acid biosynthesis</keyword>
<dbReference type="SUPFAM" id="SSF47644">
    <property type="entry name" value="Methionine synthase domain"/>
    <property type="match status" value="1"/>
</dbReference>
<gene>
    <name evidence="24" type="ORF">G3N56_12010</name>
</gene>
<keyword evidence="25" id="KW-1185">Reference proteome</keyword>
<dbReference type="GO" id="GO:0046872">
    <property type="term" value="F:metal ion binding"/>
    <property type="evidence" value="ECO:0007669"/>
    <property type="project" value="UniProtKB-KW"/>
</dbReference>
<dbReference type="Gene3D" id="3.20.20.330">
    <property type="entry name" value="Homocysteine-binding-like domain"/>
    <property type="match status" value="1"/>
</dbReference>
<dbReference type="Pfam" id="PF02607">
    <property type="entry name" value="B12-binding_2"/>
    <property type="match status" value="1"/>
</dbReference>
<evidence type="ECO:0000259" key="22">
    <source>
        <dbReference type="PROSITE" id="PS51332"/>
    </source>
</evidence>